<sequence>MEKHVIRISQGLAVTVVEGFEVDWLFK</sequence>
<reference evidence="1" key="1">
    <citation type="submission" date="2018-02" db="EMBL/GenBank/DDBJ databases">
        <title>Rhizophora mucronata_Transcriptome.</title>
        <authorList>
            <person name="Meera S.P."/>
            <person name="Sreeshan A."/>
            <person name="Augustine A."/>
        </authorList>
    </citation>
    <scope>NUCLEOTIDE SEQUENCE</scope>
    <source>
        <tissue evidence="1">Leaf</tissue>
    </source>
</reference>
<organism evidence="1">
    <name type="scientific">Rhizophora mucronata</name>
    <name type="common">Asiatic mangrove</name>
    <dbReference type="NCBI Taxonomy" id="61149"/>
    <lineage>
        <taxon>Eukaryota</taxon>
        <taxon>Viridiplantae</taxon>
        <taxon>Streptophyta</taxon>
        <taxon>Embryophyta</taxon>
        <taxon>Tracheophyta</taxon>
        <taxon>Spermatophyta</taxon>
        <taxon>Magnoliopsida</taxon>
        <taxon>eudicotyledons</taxon>
        <taxon>Gunneridae</taxon>
        <taxon>Pentapetalae</taxon>
        <taxon>rosids</taxon>
        <taxon>fabids</taxon>
        <taxon>Malpighiales</taxon>
        <taxon>Rhizophoraceae</taxon>
        <taxon>Rhizophora</taxon>
    </lineage>
</organism>
<protein>
    <submittedName>
        <fullName evidence="1">Uncharacterized protein</fullName>
    </submittedName>
</protein>
<evidence type="ECO:0000313" key="1">
    <source>
        <dbReference type="EMBL" id="MBX47569.1"/>
    </source>
</evidence>
<dbReference type="AlphaFoldDB" id="A0A2P2NYT5"/>
<dbReference type="EMBL" id="GGEC01067085">
    <property type="protein sequence ID" value="MBX47569.1"/>
    <property type="molecule type" value="Transcribed_RNA"/>
</dbReference>
<accession>A0A2P2NYT5</accession>
<name>A0A2P2NYT5_RHIMU</name>
<proteinExistence type="predicted"/>